<protein>
    <recommendedName>
        <fullName evidence="1">DUF6532 domain-containing protein</fullName>
    </recommendedName>
</protein>
<dbReference type="Proteomes" id="UP000799118">
    <property type="component" value="Unassembled WGS sequence"/>
</dbReference>
<accession>A0A6A4HII9</accession>
<feature type="domain" description="DUF6532" evidence="1">
    <location>
        <begin position="68"/>
        <end position="159"/>
    </location>
</feature>
<dbReference type="InterPro" id="IPR045341">
    <property type="entry name" value="DUF6532"/>
</dbReference>
<name>A0A6A4HII9_9AGAR</name>
<reference evidence="2" key="1">
    <citation type="journal article" date="2019" name="Environ. Microbiol.">
        <title>Fungal ecological strategies reflected in gene transcription - a case study of two litter decomposers.</title>
        <authorList>
            <person name="Barbi F."/>
            <person name="Kohler A."/>
            <person name="Barry K."/>
            <person name="Baskaran P."/>
            <person name="Daum C."/>
            <person name="Fauchery L."/>
            <person name="Ihrmark K."/>
            <person name="Kuo A."/>
            <person name="LaButti K."/>
            <person name="Lipzen A."/>
            <person name="Morin E."/>
            <person name="Grigoriev I.V."/>
            <person name="Henrissat B."/>
            <person name="Lindahl B."/>
            <person name="Martin F."/>
        </authorList>
    </citation>
    <scope>NUCLEOTIDE SEQUENCE</scope>
    <source>
        <strain evidence="2">JB14</strain>
    </source>
</reference>
<evidence type="ECO:0000313" key="3">
    <source>
        <dbReference type="Proteomes" id="UP000799118"/>
    </source>
</evidence>
<sequence length="196" mass="21628">MKCHYIFPLKARPPPEFNDVIVSGLPDPAPLPGETDKEPAAEPPKIVTKCVEHVYTPDYLDVNSLELTGGAYKHGAIIATLRSMFSGAASPGQVLLPLFSSLLDNERYSEPELPMSMLALAAAAVHFCLWEWSSGSHSIVDFKGDKARPEYKKHVDYLLKIQADNAVSYHVMMVELLNRATEPVDDEESDGLPDVY</sequence>
<dbReference type="OrthoDB" id="3225557at2759"/>
<keyword evidence="3" id="KW-1185">Reference proteome</keyword>
<evidence type="ECO:0000259" key="1">
    <source>
        <dbReference type="Pfam" id="PF20149"/>
    </source>
</evidence>
<dbReference type="Pfam" id="PF20149">
    <property type="entry name" value="DUF6532"/>
    <property type="match status" value="1"/>
</dbReference>
<gene>
    <name evidence="2" type="ORF">BT96DRAFT_61406</name>
</gene>
<dbReference type="AlphaFoldDB" id="A0A6A4HII9"/>
<evidence type="ECO:0000313" key="2">
    <source>
        <dbReference type="EMBL" id="KAE9397783.1"/>
    </source>
</evidence>
<dbReference type="EMBL" id="ML769492">
    <property type="protein sequence ID" value="KAE9397783.1"/>
    <property type="molecule type" value="Genomic_DNA"/>
</dbReference>
<proteinExistence type="predicted"/>
<organism evidence="2 3">
    <name type="scientific">Gymnopus androsaceus JB14</name>
    <dbReference type="NCBI Taxonomy" id="1447944"/>
    <lineage>
        <taxon>Eukaryota</taxon>
        <taxon>Fungi</taxon>
        <taxon>Dikarya</taxon>
        <taxon>Basidiomycota</taxon>
        <taxon>Agaricomycotina</taxon>
        <taxon>Agaricomycetes</taxon>
        <taxon>Agaricomycetidae</taxon>
        <taxon>Agaricales</taxon>
        <taxon>Marasmiineae</taxon>
        <taxon>Omphalotaceae</taxon>
        <taxon>Gymnopus</taxon>
    </lineage>
</organism>